<comment type="caution">
    <text evidence="4">The sequence shown here is derived from an EMBL/GenBank/DDBJ whole genome shotgun (WGS) entry which is preliminary data.</text>
</comment>
<evidence type="ECO:0000259" key="3">
    <source>
        <dbReference type="Pfam" id="PF07584"/>
    </source>
</evidence>
<feature type="region of interest" description="Disordered" evidence="1">
    <location>
        <begin position="324"/>
        <end position="346"/>
    </location>
</feature>
<feature type="region of interest" description="Disordered" evidence="1">
    <location>
        <begin position="167"/>
        <end position="188"/>
    </location>
</feature>
<feature type="domain" description="Aerotolerance regulator N-terminal" evidence="3">
    <location>
        <begin position="2"/>
        <end position="71"/>
    </location>
</feature>
<dbReference type="InterPro" id="IPR024163">
    <property type="entry name" value="Aerotolerance_reg_N"/>
</dbReference>
<keyword evidence="2" id="KW-0472">Membrane</keyword>
<sequence>MPLGLLALLGLVVPLLVHLARREQQQPTMFAALRWLHARQRPRQRLRIEHWLLLALRLALVAGLALLLAAPWFTDDQAGPPRVLVHPSLPVPEAPEGAELRWLAPGFPHIDSAVPEAPVPVSSLLREADAGLPPGKALVVHVPAILDGVDGERPRLSRPVQWLVAEASTPDPAPDRQDEPPPAMAVRHGPDHAHQAKWLAAAQRAWLATTDPAPPPGETLMAAGASWPDDTRVLAWLADGAVPANVLDFARDGGTLLIADTTHWPVDAAGQVAWRGEEGSVRLRAAGFQAGRILQFAQPLEPAAFPELLDPRFPRWLLQQLQPPPAAPARVDARRHVPRDDGPAFTPPSPPLAPWLVLVLAALFVVERWLAAGLPTRRPA</sequence>
<keyword evidence="2" id="KW-1133">Transmembrane helix</keyword>
<evidence type="ECO:0000256" key="1">
    <source>
        <dbReference type="SAM" id="MobiDB-lite"/>
    </source>
</evidence>
<evidence type="ECO:0000256" key="2">
    <source>
        <dbReference type="SAM" id="Phobius"/>
    </source>
</evidence>
<organism evidence="4 5">
    <name type="scientific">Arenimonas donghaensis DSM 18148 = HO3-R19</name>
    <dbReference type="NCBI Taxonomy" id="1121014"/>
    <lineage>
        <taxon>Bacteria</taxon>
        <taxon>Pseudomonadati</taxon>
        <taxon>Pseudomonadota</taxon>
        <taxon>Gammaproteobacteria</taxon>
        <taxon>Lysobacterales</taxon>
        <taxon>Lysobacteraceae</taxon>
        <taxon>Arenimonas</taxon>
    </lineage>
</organism>
<gene>
    <name evidence="4" type="ORF">N788_12145</name>
</gene>
<dbReference type="PATRIC" id="fig|1121014.3.peg.1181"/>
<dbReference type="STRING" id="1121014.N788_12145"/>
<evidence type="ECO:0000313" key="5">
    <source>
        <dbReference type="Proteomes" id="UP000029085"/>
    </source>
</evidence>
<evidence type="ECO:0000313" key="4">
    <source>
        <dbReference type="EMBL" id="KFL36992.1"/>
    </source>
</evidence>
<feature type="compositionally biased region" description="Basic and acidic residues" evidence="1">
    <location>
        <begin position="331"/>
        <end position="342"/>
    </location>
</feature>
<feature type="transmembrane region" description="Helical" evidence="2">
    <location>
        <begin position="51"/>
        <end position="73"/>
    </location>
</feature>
<dbReference type="EMBL" id="AVCJ01000010">
    <property type="protein sequence ID" value="KFL36992.1"/>
    <property type="molecule type" value="Genomic_DNA"/>
</dbReference>
<dbReference type="Proteomes" id="UP000029085">
    <property type="component" value="Unassembled WGS sequence"/>
</dbReference>
<dbReference type="Pfam" id="PF07584">
    <property type="entry name" value="BatA"/>
    <property type="match status" value="1"/>
</dbReference>
<proteinExistence type="predicted"/>
<keyword evidence="2" id="KW-0812">Transmembrane</keyword>
<protein>
    <recommendedName>
        <fullName evidence="3">Aerotolerance regulator N-terminal domain-containing protein</fullName>
    </recommendedName>
</protein>
<keyword evidence="5" id="KW-1185">Reference proteome</keyword>
<reference evidence="4 5" key="2">
    <citation type="journal article" date="2015" name="Stand. Genomic Sci.">
        <title>High quality draft genomic sequence of Arenimonas donghaensis DSM 18148(T).</title>
        <authorList>
            <person name="Chen F."/>
            <person name="Wang H."/>
            <person name="Cao Y."/>
            <person name="Li X."/>
            <person name="Wang G."/>
        </authorList>
    </citation>
    <scope>NUCLEOTIDE SEQUENCE [LARGE SCALE GENOMIC DNA]</scope>
    <source>
        <strain evidence="4 5">HO3-R19</strain>
    </source>
</reference>
<name>A0A087MJD9_9GAMM</name>
<dbReference type="InterPro" id="IPR011933">
    <property type="entry name" value="Double_TM_dom"/>
</dbReference>
<reference evidence="5" key="1">
    <citation type="submission" date="2013-08" db="EMBL/GenBank/DDBJ databases">
        <title>Genome sequencing of Arenimonas donghaensis.</title>
        <authorList>
            <person name="Chen F."/>
            <person name="Wang G."/>
        </authorList>
    </citation>
    <scope>NUCLEOTIDE SEQUENCE [LARGE SCALE GENOMIC DNA]</scope>
    <source>
        <strain evidence="5">HO3-R19</strain>
    </source>
</reference>
<dbReference type="NCBIfam" id="TIGR02226">
    <property type="entry name" value="two_anch"/>
    <property type="match status" value="1"/>
</dbReference>
<accession>A0A087MJD9</accession>
<dbReference type="AlphaFoldDB" id="A0A087MJD9"/>